<dbReference type="EMBL" id="PDCK01000040">
    <property type="protein sequence ID" value="PRQ49494.1"/>
    <property type="molecule type" value="Genomic_DNA"/>
</dbReference>
<accession>A0A2P6RST3</accession>
<keyword evidence="6" id="KW-1185">Reference proteome</keyword>
<keyword evidence="2 4" id="KW-1133">Transmembrane helix</keyword>
<evidence type="ECO:0000256" key="3">
    <source>
        <dbReference type="ARBA" id="ARBA00023136"/>
    </source>
</evidence>
<evidence type="ECO:0000313" key="6">
    <source>
        <dbReference type="Proteomes" id="UP000238479"/>
    </source>
</evidence>
<gene>
    <name evidence="5" type="ORF">RchiOBHm_Chr2g0122551</name>
</gene>
<organism evidence="5 6">
    <name type="scientific">Rosa chinensis</name>
    <name type="common">China rose</name>
    <dbReference type="NCBI Taxonomy" id="74649"/>
    <lineage>
        <taxon>Eukaryota</taxon>
        <taxon>Viridiplantae</taxon>
        <taxon>Streptophyta</taxon>
        <taxon>Embryophyta</taxon>
        <taxon>Tracheophyta</taxon>
        <taxon>Spermatophyta</taxon>
        <taxon>Magnoliopsida</taxon>
        <taxon>eudicotyledons</taxon>
        <taxon>Gunneridae</taxon>
        <taxon>Pentapetalae</taxon>
        <taxon>rosids</taxon>
        <taxon>fabids</taxon>
        <taxon>Rosales</taxon>
        <taxon>Rosaceae</taxon>
        <taxon>Rosoideae</taxon>
        <taxon>Rosoideae incertae sedis</taxon>
        <taxon>Rosa</taxon>
    </lineage>
</organism>
<keyword evidence="1 4" id="KW-0812">Transmembrane</keyword>
<dbReference type="Gramene" id="PRQ49494">
    <property type="protein sequence ID" value="PRQ49494"/>
    <property type="gene ID" value="RchiOBHm_Chr2g0122551"/>
</dbReference>
<feature type="transmembrane region" description="Helical" evidence="4">
    <location>
        <begin position="89"/>
        <end position="108"/>
    </location>
</feature>
<dbReference type="GO" id="GO:0022857">
    <property type="term" value="F:transmembrane transporter activity"/>
    <property type="evidence" value="ECO:0007669"/>
    <property type="project" value="InterPro"/>
</dbReference>
<name>A0A2P6RST3_ROSCH</name>
<sequence>MHAHSFKQHLKMQIAIYWFKILKGMTMIMLEMEYVQWTARSFQAKVLGMILMVGGGCIVGFYQGLTISIMHSPVGSHSGMNTRELREDWFRSPLLVLVALAASVWVSLFRVLLHSSKLITLARMRDPVFVAVFSPISLVFVMVMSLVALRDVIND</sequence>
<comment type="caution">
    <text evidence="5">The sequence shown here is derived from an EMBL/GenBank/DDBJ whole genome shotgun (WGS) entry which is preliminary data.</text>
</comment>
<evidence type="ECO:0000256" key="2">
    <source>
        <dbReference type="ARBA" id="ARBA00022989"/>
    </source>
</evidence>
<dbReference type="GO" id="GO:0016020">
    <property type="term" value="C:membrane"/>
    <property type="evidence" value="ECO:0007669"/>
    <property type="project" value="InterPro"/>
</dbReference>
<protein>
    <recommendedName>
        <fullName evidence="7">WAT1-related protein</fullName>
    </recommendedName>
</protein>
<evidence type="ECO:0008006" key="7">
    <source>
        <dbReference type="Google" id="ProtNLM"/>
    </source>
</evidence>
<proteinExistence type="predicted"/>
<dbReference type="PANTHER" id="PTHR31218">
    <property type="entry name" value="WAT1-RELATED PROTEIN"/>
    <property type="match status" value="1"/>
</dbReference>
<dbReference type="AlphaFoldDB" id="A0A2P6RST3"/>
<feature type="transmembrane region" description="Helical" evidence="4">
    <location>
        <begin position="15"/>
        <end position="34"/>
    </location>
</feature>
<evidence type="ECO:0000256" key="4">
    <source>
        <dbReference type="SAM" id="Phobius"/>
    </source>
</evidence>
<feature type="transmembrane region" description="Helical" evidence="4">
    <location>
        <begin position="46"/>
        <end position="69"/>
    </location>
</feature>
<reference evidence="5 6" key="1">
    <citation type="journal article" date="2018" name="Nat. Genet.">
        <title>The Rosa genome provides new insights in the design of modern roses.</title>
        <authorList>
            <person name="Bendahmane M."/>
        </authorList>
    </citation>
    <scope>NUCLEOTIDE SEQUENCE [LARGE SCALE GENOMIC DNA]</scope>
    <source>
        <strain evidence="6">cv. Old Blush</strain>
    </source>
</reference>
<evidence type="ECO:0000256" key="1">
    <source>
        <dbReference type="ARBA" id="ARBA00022692"/>
    </source>
</evidence>
<dbReference type="Proteomes" id="UP000238479">
    <property type="component" value="Chromosome 2"/>
</dbReference>
<evidence type="ECO:0000313" key="5">
    <source>
        <dbReference type="EMBL" id="PRQ49494.1"/>
    </source>
</evidence>
<dbReference type="InterPro" id="IPR030184">
    <property type="entry name" value="WAT1-related"/>
</dbReference>
<keyword evidence="3 4" id="KW-0472">Membrane</keyword>
<feature type="transmembrane region" description="Helical" evidence="4">
    <location>
        <begin position="128"/>
        <end position="149"/>
    </location>
</feature>